<dbReference type="Proteomes" id="UP001595909">
    <property type="component" value="Unassembled WGS sequence"/>
</dbReference>
<dbReference type="EMBL" id="JBHSIM010000013">
    <property type="protein sequence ID" value="MFC4832125.1"/>
    <property type="molecule type" value="Genomic_DNA"/>
</dbReference>
<comment type="caution">
    <text evidence="1">The sequence shown here is derived from an EMBL/GenBank/DDBJ whole genome shotgun (WGS) entry which is preliminary data.</text>
</comment>
<evidence type="ECO:0000313" key="2">
    <source>
        <dbReference type="Proteomes" id="UP001595909"/>
    </source>
</evidence>
<evidence type="ECO:0000313" key="1">
    <source>
        <dbReference type="EMBL" id="MFC4832125.1"/>
    </source>
</evidence>
<dbReference type="RefSeq" id="WP_274189750.1">
    <property type="nucleotide sequence ID" value="NZ_BAABHN010000013.1"/>
</dbReference>
<accession>A0ABV9REE2</accession>
<name>A0ABV9REE2_9PSEU</name>
<reference evidence="2" key="1">
    <citation type="journal article" date="2019" name="Int. J. Syst. Evol. Microbiol.">
        <title>The Global Catalogue of Microorganisms (GCM) 10K type strain sequencing project: providing services to taxonomists for standard genome sequencing and annotation.</title>
        <authorList>
            <consortium name="The Broad Institute Genomics Platform"/>
            <consortium name="The Broad Institute Genome Sequencing Center for Infectious Disease"/>
            <person name="Wu L."/>
            <person name="Ma J."/>
        </authorList>
    </citation>
    <scope>NUCLEOTIDE SEQUENCE [LARGE SCALE GENOMIC DNA]</scope>
    <source>
        <strain evidence="2">CCUG 50347</strain>
    </source>
</reference>
<evidence type="ECO:0008006" key="3">
    <source>
        <dbReference type="Google" id="ProtNLM"/>
    </source>
</evidence>
<protein>
    <recommendedName>
        <fullName evidence="3">DUF4913 domain-containing protein</fullName>
    </recommendedName>
</protein>
<keyword evidence="2" id="KW-1185">Reference proteome</keyword>
<proteinExistence type="predicted"/>
<organism evidence="1 2">
    <name type="scientific">Actinomycetospora chibensis</name>
    <dbReference type="NCBI Taxonomy" id="663606"/>
    <lineage>
        <taxon>Bacteria</taxon>
        <taxon>Bacillati</taxon>
        <taxon>Actinomycetota</taxon>
        <taxon>Actinomycetes</taxon>
        <taxon>Pseudonocardiales</taxon>
        <taxon>Pseudonocardiaceae</taxon>
        <taxon>Actinomycetospora</taxon>
    </lineage>
</organism>
<gene>
    <name evidence="1" type="ORF">ACFPEL_06855</name>
</gene>
<sequence length="222" mass="24952">MTRPGAGLDVLAAQIDDLRREVEGLRHTVDADINALGSLLDETVGDEGAPTGAIPALASCLTDVRSHLAALAEQIAVLVDGPETSPRLPSWTELRAEEARTAWTRLARWMTAVLFARYPPTTEVIRDCWYRHPELVEHLSWLHIAWTLTYHNPSASISTAAEWHSRWLPTVLTRAREILKPCYIEHVDDSRVPPERHRGFDARFEAFVRADVTRRPETEGPP</sequence>